<dbReference type="EMBL" id="JAINUG010000183">
    <property type="protein sequence ID" value="KAJ8389380.1"/>
    <property type="molecule type" value="Genomic_DNA"/>
</dbReference>
<organism evidence="2 3">
    <name type="scientific">Aldrovandia affinis</name>
    <dbReference type="NCBI Taxonomy" id="143900"/>
    <lineage>
        <taxon>Eukaryota</taxon>
        <taxon>Metazoa</taxon>
        <taxon>Chordata</taxon>
        <taxon>Craniata</taxon>
        <taxon>Vertebrata</taxon>
        <taxon>Euteleostomi</taxon>
        <taxon>Actinopterygii</taxon>
        <taxon>Neopterygii</taxon>
        <taxon>Teleostei</taxon>
        <taxon>Notacanthiformes</taxon>
        <taxon>Halosauridae</taxon>
        <taxon>Aldrovandia</taxon>
    </lineage>
</organism>
<dbReference type="Proteomes" id="UP001221898">
    <property type="component" value="Unassembled WGS sequence"/>
</dbReference>
<feature type="region of interest" description="Disordered" evidence="1">
    <location>
        <begin position="72"/>
        <end position="94"/>
    </location>
</feature>
<dbReference type="AlphaFoldDB" id="A0AAD7RSH1"/>
<evidence type="ECO:0000256" key="1">
    <source>
        <dbReference type="SAM" id="MobiDB-lite"/>
    </source>
</evidence>
<evidence type="ECO:0000313" key="2">
    <source>
        <dbReference type="EMBL" id="KAJ8389380.1"/>
    </source>
</evidence>
<evidence type="ECO:0000313" key="3">
    <source>
        <dbReference type="Proteomes" id="UP001221898"/>
    </source>
</evidence>
<protein>
    <submittedName>
        <fullName evidence="2">Uncharacterized protein</fullName>
    </submittedName>
</protein>
<proteinExistence type="predicted"/>
<comment type="caution">
    <text evidence="2">The sequence shown here is derived from an EMBL/GenBank/DDBJ whole genome shotgun (WGS) entry which is preliminary data.</text>
</comment>
<gene>
    <name evidence="2" type="ORF">AAFF_G00120880</name>
</gene>
<sequence length="94" mass="10156">MSDVKRTRISEERDEWFALKQAQTAGAARGTAGLSPLGQELRHFTGKRGSDFPSASIARYPPPARVTSFILGLRDKSPSTKQTGAGSSQVLPRL</sequence>
<accession>A0AAD7RSH1</accession>
<keyword evidence="3" id="KW-1185">Reference proteome</keyword>
<reference evidence="2" key="1">
    <citation type="journal article" date="2023" name="Science">
        <title>Genome structures resolve the early diversification of teleost fishes.</title>
        <authorList>
            <person name="Parey E."/>
            <person name="Louis A."/>
            <person name="Montfort J."/>
            <person name="Bouchez O."/>
            <person name="Roques C."/>
            <person name="Iampietro C."/>
            <person name="Lluch J."/>
            <person name="Castinel A."/>
            <person name="Donnadieu C."/>
            <person name="Desvignes T."/>
            <person name="Floi Bucao C."/>
            <person name="Jouanno E."/>
            <person name="Wen M."/>
            <person name="Mejri S."/>
            <person name="Dirks R."/>
            <person name="Jansen H."/>
            <person name="Henkel C."/>
            <person name="Chen W.J."/>
            <person name="Zahm M."/>
            <person name="Cabau C."/>
            <person name="Klopp C."/>
            <person name="Thompson A.W."/>
            <person name="Robinson-Rechavi M."/>
            <person name="Braasch I."/>
            <person name="Lecointre G."/>
            <person name="Bobe J."/>
            <person name="Postlethwait J.H."/>
            <person name="Berthelot C."/>
            <person name="Roest Crollius H."/>
            <person name="Guiguen Y."/>
        </authorList>
    </citation>
    <scope>NUCLEOTIDE SEQUENCE</scope>
    <source>
        <strain evidence="2">NC1722</strain>
    </source>
</reference>
<name>A0AAD7RSH1_9TELE</name>
<feature type="compositionally biased region" description="Polar residues" evidence="1">
    <location>
        <begin position="79"/>
        <end position="94"/>
    </location>
</feature>